<gene>
    <name evidence="1" type="primary">AFG2</name>
    <name evidence="1" type="ORF">IWW38_003774</name>
</gene>
<organism evidence="1 2">
    <name type="scientific">Coemansia aciculifera</name>
    <dbReference type="NCBI Taxonomy" id="417176"/>
    <lineage>
        <taxon>Eukaryota</taxon>
        <taxon>Fungi</taxon>
        <taxon>Fungi incertae sedis</taxon>
        <taxon>Zoopagomycota</taxon>
        <taxon>Kickxellomycotina</taxon>
        <taxon>Kickxellomycetes</taxon>
        <taxon>Kickxellales</taxon>
        <taxon>Kickxellaceae</taxon>
        <taxon>Coemansia</taxon>
    </lineage>
</organism>
<sequence>MQRHGLTAGDLIRIFLADGSKGACKPAVAFATAWPSFMDADGEVQLTGVALINCQAKLGDRLVIERVVGPQPVAHSVAVTFTAPFASTDFTAIHAKEILVDVGYVRPGMLVDISVNGTKRRMRVGGIELQNGSMDFGASDGAAISREHTKVVVVAAEIDTAEQNTVTATGYDSIGGLDKEVSEVRRLVEASLREPQLFVEYGLQPPRGVLLFGPPGTGKTLIARAVAAESQAHVHIINGAEILNKFYGETEAKLRDIFDTARRQSPSIVFIDEIDALCPKRDDSDGEAEKRIVATLLTLMDGIADRSGDRVVVIGATNRPNAIDPALRRPGRFDREVEVPIPSPGARLQILRKKLTSTPNSLTAEQVGEVAAATHGFVGADLEGLVREAAVIAIKRHSAQGEVSLAMLKVEHPDVLSALKLVRPSTMREVTLEIPNVKWSDIGGQHETKQLLKESV</sequence>
<dbReference type="EMBL" id="JANBVB010001099">
    <property type="protein sequence ID" value="KAJ2891091.1"/>
    <property type="molecule type" value="Genomic_DNA"/>
</dbReference>
<dbReference type="Proteomes" id="UP001139981">
    <property type="component" value="Unassembled WGS sequence"/>
</dbReference>
<proteinExistence type="predicted"/>
<accession>A0ACC1LZP2</accession>
<comment type="caution">
    <text evidence="1">The sequence shown here is derived from an EMBL/GenBank/DDBJ whole genome shotgun (WGS) entry which is preliminary data.</text>
</comment>
<protein>
    <submittedName>
        <fullName evidence="1">AAA+-type ATPase</fullName>
    </submittedName>
</protein>
<feature type="non-terminal residue" evidence="1">
    <location>
        <position position="456"/>
    </location>
</feature>
<name>A0ACC1LZP2_9FUNG</name>
<evidence type="ECO:0000313" key="2">
    <source>
        <dbReference type="Proteomes" id="UP001139981"/>
    </source>
</evidence>
<keyword evidence="2" id="KW-1185">Reference proteome</keyword>
<evidence type="ECO:0000313" key="1">
    <source>
        <dbReference type="EMBL" id="KAJ2891091.1"/>
    </source>
</evidence>
<reference evidence="1" key="1">
    <citation type="submission" date="2022-07" db="EMBL/GenBank/DDBJ databases">
        <title>Phylogenomic reconstructions and comparative analyses of Kickxellomycotina fungi.</title>
        <authorList>
            <person name="Reynolds N.K."/>
            <person name="Stajich J.E."/>
            <person name="Barry K."/>
            <person name="Grigoriev I.V."/>
            <person name="Crous P."/>
            <person name="Smith M.E."/>
        </authorList>
    </citation>
    <scope>NUCLEOTIDE SEQUENCE</scope>
    <source>
        <strain evidence="1">CBS 190363</strain>
    </source>
</reference>